<reference evidence="2 3" key="1">
    <citation type="submission" date="2016-10" db="EMBL/GenBank/DDBJ databases">
        <authorList>
            <person name="de Groot N.N."/>
        </authorList>
    </citation>
    <scope>NUCLEOTIDE SEQUENCE [LARGE SCALE GENOMIC DNA]</scope>
    <source>
        <strain evidence="2 3">DSM 17794</strain>
    </source>
</reference>
<protein>
    <submittedName>
        <fullName evidence="2">Uncharacterized membrane protein</fullName>
    </submittedName>
</protein>
<evidence type="ECO:0000256" key="1">
    <source>
        <dbReference type="SAM" id="Phobius"/>
    </source>
</evidence>
<dbReference type="EMBL" id="FOVL01000002">
    <property type="protein sequence ID" value="SFN35172.1"/>
    <property type="molecule type" value="Genomic_DNA"/>
</dbReference>
<dbReference type="Pfam" id="PF10011">
    <property type="entry name" value="DUF2254"/>
    <property type="match status" value="1"/>
</dbReference>
<keyword evidence="1" id="KW-0812">Transmembrane</keyword>
<dbReference type="STRING" id="287099.SAMN05660413_00669"/>
<feature type="transmembrane region" description="Helical" evidence="1">
    <location>
        <begin position="111"/>
        <end position="132"/>
    </location>
</feature>
<dbReference type="InterPro" id="IPR018723">
    <property type="entry name" value="DUF2254_membrane"/>
</dbReference>
<feature type="transmembrane region" description="Helical" evidence="1">
    <location>
        <begin position="20"/>
        <end position="40"/>
    </location>
</feature>
<feature type="transmembrane region" description="Helical" evidence="1">
    <location>
        <begin position="144"/>
        <end position="164"/>
    </location>
</feature>
<dbReference type="Proteomes" id="UP000199153">
    <property type="component" value="Unassembled WGS sequence"/>
</dbReference>
<dbReference type="OrthoDB" id="2955631at2"/>
<feature type="transmembrane region" description="Helical" evidence="1">
    <location>
        <begin position="64"/>
        <end position="90"/>
    </location>
</feature>
<evidence type="ECO:0000313" key="3">
    <source>
        <dbReference type="Proteomes" id="UP000199153"/>
    </source>
</evidence>
<accession>A0A1I4YAY0</accession>
<keyword evidence="1" id="KW-0472">Membrane</keyword>
<dbReference type="AlphaFoldDB" id="A0A1I4YAY0"/>
<evidence type="ECO:0000313" key="2">
    <source>
        <dbReference type="EMBL" id="SFN35172.1"/>
    </source>
</evidence>
<keyword evidence="3" id="KW-1185">Reference proteome</keyword>
<dbReference type="RefSeq" id="WP_093405823.1">
    <property type="nucleotide sequence ID" value="NZ_FOVL01000002.1"/>
</dbReference>
<name>A0A1I4YAY0_9FLAO</name>
<sequence length="431" mass="48950">MKELWAKFRTVFFSIQSKIAFYPSLFAVFGFLLAFVMIYAENRGVSAYLMENTPTLVVNNGDTALTILSACITGLISMMVFSFSMVMVLLNQASTNFSPRLLPGLISNKKHQVILGVYLATILYCIFIAISIQPDGEDYQVPGFSVLMGIIFTVICMGAFIYFIHTISQSIQINNILDGIYQTAKKRLNYLIEDPADTTGSFPDSKDWPEFYAEKSGYFQHLNLENLKAICDKKKINLHILPVKGVFVLKGIPLLKTSKKIDEEAFQEIRDSIVFSRGELVSRNYALAFKQITEIIVKAMSPGINDPGTAMNGIDYLTELWAMRMQKNDFSVHITNENNKIKIDVISFEELMYNVMASLRTYCKQDITIVQKLGLMFYYLQTQESIDPDFYKVIDKEAQTLLLDAYKEITNPIDQKILKGISEKLHLKIDP</sequence>
<gene>
    <name evidence="2" type="ORF">SAMN05660413_00669</name>
</gene>
<organism evidence="2 3">
    <name type="scientific">Salegentibacter flavus</name>
    <dbReference type="NCBI Taxonomy" id="287099"/>
    <lineage>
        <taxon>Bacteria</taxon>
        <taxon>Pseudomonadati</taxon>
        <taxon>Bacteroidota</taxon>
        <taxon>Flavobacteriia</taxon>
        <taxon>Flavobacteriales</taxon>
        <taxon>Flavobacteriaceae</taxon>
        <taxon>Salegentibacter</taxon>
    </lineage>
</organism>
<keyword evidence="1" id="KW-1133">Transmembrane helix</keyword>
<proteinExistence type="predicted"/>